<reference evidence="1" key="1">
    <citation type="submission" date="2020-03" db="EMBL/GenBank/DDBJ databases">
        <title>The deep terrestrial virosphere.</title>
        <authorList>
            <person name="Holmfeldt K."/>
            <person name="Nilsson E."/>
            <person name="Simone D."/>
            <person name="Lopez-Fernandez M."/>
            <person name="Wu X."/>
            <person name="de Brujin I."/>
            <person name="Lundin D."/>
            <person name="Andersson A."/>
            <person name="Bertilsson S."/>
            <person name="Dopson M."/>
        </authorList>
    </citation>
    <scope>NUCLEOTIDE SEQUENCE</scope>
    <source>
        <strain evidence="1">TM448A00064</strain>
        <strain evidence="2">TM448B00061</strain>
    </source>
</reference>
<protein>
    <submittedName>
        <fullName evidence="1">Uncharacterized protein</fullName>
    </submittedName>
</protein>
<dbReference type="EMBL" id="MT143971">
    <property type="protein sequence ID" value="QJA43893.1"/>
    <property type="molecule type" value="Genomic_DNA"/>
</dbReference>
<sequence>MRGLAQGEQSTAETPVLQLLVRSGELLTDLVSGTYRIEDIHDPTAVPVVKVLEAPIDIVTQKLSTGRYVILTGATAAWSYGTHRAICSYKLSAAGRTYYQVIEFEVLNPTDWPVSRSYVGYASTAKLIGDGYVGATTTPQSLHRHVARISRQIEQWTGRFFDARYQARRLDGAPDATLHRMAVPLIALELVQCIYKTSENVEQTYDYDSSLIQVYNRHLDGLLSPDDRERPRIVRLDSLPWPNDQASLKVTGVFGYTDPELSDGDDRTGIGQTPDILVQVVGSLLYRYLQDPTLSNPTVQQASNLKSMKTRDQAVTFGVSDQGFVSFMTGDSTLDRILIQLSAPPSLAYAGRRFGEEEFDMPDTENFET</sequence>
<gene>
    <name evidence="1" type="ORF">TM448A00064_0072</name>
    <name evidence="2" type="ORF">TM448B00061_0081</name>
</gene>
<evidence type="ECO:0000313" key="1">
    <source>
        <dbReference type="EMBL" id="QJA43893.1"/>
    </source>
</evidence>
<name>A0A6H1Z7N9_9ZZZZ</name>
<dbReference type="EMBL" id="MT144588">
    <property type="protein sequence ID" value="QJH93461.1"/>
    <property type="molecule type" value="Genomic_DNA"/>
</dbReference>
<dbReference type="AlphaFoldDB" id="A0A6H1Z7N9"/>
<organism evidence="1">
    <name type="scientific">viral metagenome</name>
    <dbReference type="NCBI Taxonomy" id="1070528"/>
    <lineage>
        <taxon>unclassified sequences</taxon>
        <taxon>metagenomes</taxon>
        <taxon>organismal metagenomes</taxon>
    </lineage>
</organism>
<evidence type="ECO:0000313" key="2">
    <source>
        <dbReference type="EMBL" id="QJH93461.1"/>
    </source>
</evidence>
<accession>A0A6H1Z7N9</accession>
<proteinExistence type="predicted"/>